<keyword evidence="3" id="KW-1185">Reference proteome</keyword>
<sequence>MFVVICDSPDYEEELNRKLREDEIWRSLPAAKHNRIYPLRLEECWSCEGLSLERQLEKQVELLLSGHRIQH</sequence>
<protein>
    <recommendedName>
        <fullName evidence="1">Fe/B12 periplasmic-binding domain-containing protein</fullName>
    </recommendedName>
</protein>
<accession>A0A3A6PJE2</accession>
<dbReference type="RefSeq" id="WP_120108708.1">
    <property type="nucleotide sequence ID" value="NZ_QXQB01000002.1"/>
</dbReference>
<dbReference type="PROSITE" id="PS50983">
    <property type="entry name" value="FE_B12_PBP"/>
    <property type="match status" value="1"/>
</dbReference>
<organism evidence="2 3">
    <name type="scientific">Paenibacillus pinisoli</name>
    <dbReference type="NCBI Taxonomy" id="1276110"/>
    <lineage>
        <taxon>Bacteria</taxon>
        <taxon>Bacillati</taxon>
        <taxon>Bacillota</taxon>
        <taxon>Bacilli</taxon>
        <taxon>Bacillales</taxon>
        <taxon>Paenibacillaceae</taxon>
        <taxon>Paenibacillus</taxon>
    </lineage>
</organism>
<dbReference type="AlphaFoldDB" id="A0A3A6PJE2"/>
<evidence type="ECO:0000313" key="3">
    <source>
        <dbReference type="Proteomes" id="UP000267798"/>
    </source>
</evidence>
<proteinExistence type="predicted"/>
<evidence type="ECO:0000259" key="1">
    <source>
        <dbReference type="PROSITE" id="PS50983"/>
    </source>
</evidence>
<dbReference type="InterPro" id="IPR002491">
    <property type="entry name" value="ABC_transptr_periplasmic_BD"/>
</dbReference>
<dbReference type="Proteomes" id="UP000267798">
    <property type="component" value="Unassembled WGS sequence"/>
</dbReference>
<comment type="caution">
    <text evidence="2">The sequence shown here is derived from an EMBL/GenBank/DDBJ whole genome shotgun (WGS) entry which is preliminary data.</text>
</comment>
<feature type="domain" description="Fe/B12 periplasmic-binding" evidence="1">
    <location>
        <begin position="1"/>
        <end position="67"/>
    </location>
</feature>
<dbReference type="EMBL" id="QXQB01000002">
    <property type="protein sequence ID" value="RJX39328.1"/>
    <property type="molecule type" value="Genomic_DNA"/>
</dbReference>
<dbReference type="Gene3D" id="3.40.50.1980">
    <property type="entry name" value="Nitrogenase molybdenum iron protein domain"/>
    <property type="match status" value="1"/>
</dbReference>
<reference evidence="2 3" key="1">
    <citation type="submission" date="2018-09" db="EMBL/GenBank/DDBJ databases">
        <title>Paenibacillus aracenensis nov. sp. isolated from a cave in southern Spain.</title>
        <authorList>
            <person name="Jurado V."/>
            <person name="Gutierrez-Patricio S."/>
            <person name="Gonzalez-Pimentel J.L."/>
            <person name="Miller A.Z."/>
            <person name="Laiz L."/>
            <person name="Saiz-Jimenez C."/>
        </authorList>
    </citation>
    <scope>NUCLEOTIDE SEQUENCE [LARGE SCALE GENOMIC DNA]</scope>
    <source>
        <strain evidence="2 3">JCM 19203</strain>
    </source>
</reference>
<name>A0A3A6PJE2_9BACL</name>
<gene>
    <name evidence="2" type="ORF">D3P09_07725</name>
</gene>
<dbReference type="SUPFAM" id="SSF53807">
    <property type="entry name" value="Helical backbone' metal receptor"/>
    <property type="match status" value="1"/>
</dbReference>
<evidence type="ECO:0000313" key="2">
    <source>
        <dbReference type="EMBL" id="RJX39328.1"/>
    </source>
</evidence>